<proteinExistence type="predicted"/>
<dbReference type="STRING" id="28134.SAMN05444288_1542"/>
<dbReference type="Proteomes" id="UP000005580">
    <property type="component" value="Unassembled WGS sequence"/>
</dbReference>
<comment type="caution">
    <text evidence="1">The sequence shown here is derived from an EMBL/GenBank/DDBJ whole genome shotgun (WGS) entry which is preliminary data.</text>
</comment>
<reference evidence="1" key="1">
    <citation type="submission" date="2011-01" db="EMBL/GenBank/DDBJ databases">
        <authorList>
            <person name="Muzny D."/>
            <person name="Qin X."/>
            <person name="Buhay C."/>
            <person name="Dugan-Rocha S."/>
            <person name="Ding Y."/>
            <person name="Chen G."/>
            <person name="Hawes A."/>
            <person name="Holder M."/>
            <person name="Jhangiani S."/>
            <person name="Johnson A."/>
            <person name="Khan Z."/>
            <person name="Li Z."/>
            <person name="Liu W."/>
            <person name="Liu X."/>
            <person name="Perez L."/>
            <person name="Shen H."/>
            <person name="Wang Q."/>
            <person name="Watt J."/>
            <person name="Xi L."/>
            <person name="Xin Y."/>
            <person name="Zhou J."/>
            <person name="Deng J."/>
            <person name="Jiang H."/>
            <person name="Liu Y."/>
            <person name="Qu J."/>
            <person name="Song X.-Z."/>
            <person name="Zhang L."/>
            <person name="Villasana D."/>
            <person name="Johnson A."/>
            <person name="Liu J."/>
            <person name="Liyanage D."/>
            <person name="Lorensuhewa L."/>
            <person name="Robinson T."/>
            <person name="Song A."/>
            <person name="Song B.-B."/>
            <person name="Dinh H."/>
            <person name="Thornton R."/>
            <person name="Coyle M."/>
            <person name="Francisco L."/>
            <person name="Jackson L."/>
            <person name="Javaid M."/>
            <person name="Korchina V."/>
            <person name="Kovar C."/>
            <person name="Mata R."/>
            <person name="Mathew T."/>
            <person name="Ngo R."/>
            <person name="Nguyen L."/>
            <person name="Nguyen N."/>
            <person name="Okwuonu G."/>
            <person name="Ongeri F."/>
            <person name="Pham C."/>
            <person name="Simmons D."/>
            <person name="Wilczek-Boney K."/>
            <person name="Hale W."/>
            <person name="Jakkamsetti A."/>
            <person name="Pham P."/>
            <person name="Ruth R."/>
            <person name="San Lucas F."/>
            <person name="Warren J."/>
            <person name="Zhang J."/>
            <person name="Zhao Z."/>
            <person name="Zhou C."/>
            <person name="Zhu D."/>
            <person name="Lee S."/>
            <person name="Bess C."/>
            <person name="Blankenburg K."/>
            <person name="Forbes L."/>
            <person name="Fu Q."/>
            <person name="Gubbala S."/>
            <person name="Hirani K."/>
            <person name="Jayaseelan J.C."/>
            <person name="Lara F."/>
            <person name="Munidasa M."/>
            <person name="Palculict T."/>
            <person name="Patil S."/>
            <person name="Pu L.-L."/>
            <person name="Saada N."/>
            <person name="Tang L."/>
            <person name="Weissenberger G."/>
            <person name="Zhu Y."/>
            <person name="Hemphill L."/>
            <person name="Shang Y."/>
            <person name="Youmans B."/>
            <person name="Ayvaz T."/>
            <person name="Ross M."/>
            <person name="Santibanez J."/>
            <person name="Aqrawi P."/>
            <person name="Gross S."/>
            <person name="Joshi V."/>
            <person name="Fowler G."/>
            <person name="Nazareth L."/>
            <person name="Reid J."/>
            <person name="Worley K."/>
            <person name="Petrosino J."/>
            <person name="Highlander S."/>
            <person name="Gibbs R."/>
        </authorList>
    </citation>
    <scope>NUCLEOTIDE SEQUENCE [LARGE SCALE GENOMIC DNA]</scope>
    <source>
        <strain evidence="1">ATCC 33269</strain>
    </source>
</reference>
<keyword evidence="2" id="KW-1185">Reference proteome</keyword>
<dbReference type="EMBL" id="AEPE02000005">
    <property type="protein sequence ID" value="EFZ36993.1"/>
    <property type="molecule type" value="Genomic_DNA"/>
</dbReference>
<accession>E7RRV5</accession>
<gene>
    <name evidence="1" type="ORF">HMPREF0663_11906</name>
</gene>
<name>E7RRV5_9BACT</name>
<protein>
    <submittedName>
        <fullName evidence="1">Uncharacterized protein</fullName>
    </submittedName>
</protein>
<dbReference type="AlphaFoldDB" id="E7RRV5"/>
<dbReference type="HOGENOM" id="CLU_137774_0_0_10"/>
<evidence type="ECO:0000313" key="1">
    <source>
        <dbReference type="EMBL" id="EFZ36993.1"/>
    </source>
</evidence>
<evidence type="ECO:0000313" key="2">
    <source>
        <dbReference type="Proteomes" id="UP000005580"/>
    </source>
</evidence>
<dbReference type="RefSeq" id="WP_004370097.1">
    <property type="nucleotide sequence ID" value="NZ_GL833119.1"/>
</dbReference>
<organism evidence="1 2">
    <name type="scientific">Hoylesella oralis ATCC 33269</name>
    <dbReference type="NCBI Taxonomy" id="873533"/>
    <lineage>
        <taxon>Bacteria</taxon>
        <taxon>Pseudomonadati</taxon>
        <taxon>Bacteroidota</taxon>
        <taxon>Bacteroidia</taxon>
        <taxon>Bacteroidales</taxon>
        <taxon>Prevotellaceae</taxon>
        <taxon>Hoylesella</taxon>
    </lineage>
</organism>
<dbReference type="eggNOG" id="ENOG5032ZH1">
    <property type="taxonomic scope" value="Bacteria"/>
</dbReference>
<sequence length="174" mass="19851">MNETAYDTPLAGKRSEEAAIQKEAAEALLDIGVSVLLKQIRIPFSRKRLQWRLTMRRPFLSTQIRIARLYLELGTTCEQLQSMTKDEEMLFLAEHGRDISRIVALTVCRSPLRAKLFGGITAWVLRNMVEDRYMRAAMTQFVLLLGTEGFTSIIRSAGMTNPMRLRLSRSRKGS</sequence>